<accession>A0A9W7T3B8</accession>
<sequence length="1073" mass="121669">MYLCPSLVILLTAAISTAVSSDPCTDYNTIDDYWRDIRQNPYQDYGHDDRLVEWNGWYRLYLNGESAQMSEWCVSYMGCGGYTGLYLNGSHPGLEDGVVTRDVVGSHIWYYDQCGSYRSNPVQVKACPGDYYVYELITPDVSLEGPSYCAVSFSSTSDDPCYNYESLDRPWRATNESGLWICDEFFSWSGWYRLYYYGMNIQMPETCVNGYSCNADSGLWLNGPHPQIEDGVVTREVCGGYYWGGGCCDFKSKPIRVKACPGNYFVYELVNPQYWCLGYCTDVSTISQTDPTTTPAGPNATFCDPCSNYNILDGYWRSTLNYMYWYGYITGHDDTRVKWDGWYRLFINGSSAQMPDWCVSYMSCGGFSSLWLFGSHPGVEDGVVTREVYGSYYDQCSHYTSNPIQVKACPGDYYVYKLTRPNVAIPAPSYCAVPFGTPSVDPCDSYTSLDESWRSTDNHYYYNYYNYYSMCDYNVEWNGWYRLFINGHTSQMPESCVSQGMCGTYSPLYLRDPHPQLEDGVVTRHVCMSGWNSCCGYESHPIQVKACPGDYYVYEFVRPMECAAYCAVTNFTTMAPTIQTAETPPTESFTPPITTTEVDPCYNYNVLDDVWRATSNQYYSDLMCDMNVNWEGWYRLFVHGQSVQMPDTCVAQNSCGTHAPLWLNGEHPSFEDGVVTRDVCGHWINDCCYFQSNPIRVKACPGDYYVYEFVSPTGCYFAYCADNFTHTTTEMPTTTETKTRMCSVTDPCLSLNCTEDEWCGERHGVHGCFCKDNQTSPEPHSFDFSETCESSSGSLSLSRCQLFEAGFSAHVLHLNDPGCRGTIQNGRVQFHFDNNYQICGTNLVANGTHIIYENFILGTPESVAGLISREKILKLNFSCIYPQTQTLSMIDINPLETILHRILPAGEGRYQVRMVPYQDSEFSQPFTGLVDAELNHQIFVEVGVDGVDSRQFVTVIDTCWATPVNDPDYSLRWDLITGECPNPQDNTVELLQNGVSTSSRFSFRMFIFSSNSTKVYLHCSVHLCLLTNNYCSTVTLLCLLFCISLHSRHERPHPDSHFSSACSSVLLDLLKSR</sequence>
<evidence type="ECO:0000313" key="7">
    <source>
        <dbReference type="EMBL" id="KAI7789882.1"/>
    </source>
</evidence>
<evidence type="ECO:0000256" key="3">
    <source>
        <dbReference type="ARBA" id="ARBA00023157"/>
    </source>
</evidence>
<keyword evidence="2 5" id="KW-0732">Signal</keyword>
<feature type="chain" id="PRO_5040757415" description="ZP domain-containing protein" evidence="5">
    <location>
        <begin position="22"/>
        <end position="1073"/>
    </location>
</feature>
<comment type="caution">
    <text evidence="7">The sequence shown here is derived from an EMBL/GenBank/DDBJ whole genome shotgun (WGS) entry which is preliminary data.</text>
</comment>
<dbReference type="Pfam" id="PF00100">
    <property type="entry name" value="Zona_pellucida"/>
    <property type="match status" value="1"/>
</dbReference>
<dbReference type="InterPro" id="IPR042235">
    <property type="entry name" value="ZP-C_dom"/>
</dbReference>
<dbReference type="EMBL" id="JAFHDT010000310">
    <property type="protein sequence ID" value="KAI7789882.1"/>
    <property type="molecule type" value="Genomic_DNA"/>
</dbReference>
<protein>
    <recommendedName>
        <fullName evidence="6">ZP domain-containing protein</fullName>
    </recommendedName>
</protein>
<gene>
    <name evidence="7" type="ORF">IRJ41_010541</name>
</gene>
<dbReference type="InterPro" id="IPR055355">
    <property type="entry name" value="ZP-C"/>
</dbReference>
<dbReference type="PROSITE" id="PS51034">
    <property type="entry name" value="ZP_2"/>
    <property type="match status" value="1"/>
</dbReference>
<reference evidence="7" key="1">
    <citation type="submission" date="2021-02" db="EMBL/GenBank/DDBJ databases">
        <title>Comparative genomics reveals that relaxation of natural selection precedes convergent phenotypic evolution of cavefish.</title>
        <authorList>
            <person name="Peng Z."/>
        </authorList>
    </citation>
    <scope>NUCLEOTIDE SEQUENCE</scope>
    <source>
        <tissue evidence="7">Muscle</tissue>
    </source>
</reference>
<dbReference type="Pfam" id="PF23283">
    <property type="entry name" value="D8C_UMOD"/>
    <property type="match status" value="5"/>
</dbReference>
<keyword evidence="4" id="KW-0325">Glycoprotein</keyword>
<keyword evidence="8" id="KW-1185">Reference proteome</keyword>
<evidence type="ECO:0000256" key="2">
    <source>
        <dbReference type="ARBA" id="ARBA00022729"/>
    </source>
</evidence>
<proteinExistence type="predicted"/>
<dbReference type="Proteomes" id="UP001059041">
    <property type="component" value="Unassembled WGS sequence"/>
</dbReference>
<keyword evidence="3" id="KW-1015">Disulfide bond</keyword>
<dbReference type="Gene3D" id="2.60.40.4100">
    <property type="entry name" value="Zona pellucida, ZP-C domain"/>
    <property type="match status" value="1"/>
</dbReference>
<dbReference type="InterPro" id="IPR001507">
    <property type="entry name" value="ZP_dom"/>
</dbReference>
<evidence type="ECO:0000256" key="1">
    <source>
        <dbReference type="ARBA" id="ARBA00022536"/>
    </source>
</evidence>
<dbReference type="InterPro" id="IPR048290">
    <property type="entry name" value="ZP_chr"/>
</dbReference>
<dbReference type="PRINTS" id="PR00023">
    <property type="entry name" value="ZPELLUCIDA"/>
</dbReference>
<keyword evidence="1" id="KW-0245">EGF-like domain</keyword>
<evidence type="ECO:0000256" key="4">
    <source>
        <dbReference type="ARBA" id="ARBA00023180"/>
    </source>
</evidence>
<feature type="signal peptide" evidence="5">
    <location>
        <begin position="1"/>
        <end position="21"/>
    </location>
</feature>
<dbReference type="SMART" id="SM00241">
    <property type="entry name" value="ZP"/>
    <property type="match status" value="1"/>
</dbReference>
<evidence type="ECO:0000256" key="5">
    <source>
        <dbReference type="SAM" id="SignalP"/>
    </source>
</evidence>
<feature type="domain" description="ZP" evidence="6">
    <location>
        <begin position="787"/>
        <end position="1038"/>
    </location>
</feature>
<evidence type="ECO:0000259" key="6">
    <source>
        <dbReference type="PROSITE" id="PS51034"/>
    </source>
</evidence>
<name>A0A9W7T3B8_TRIRA</name>
<dbReference type="PANTHER" id="PTHR14002">
    <property type="entry name" value="ENDOGLIN/TGF-BETA RECEPTOR TYPE III"/>
    <property type="match status" value="1"/>
</dbReference>
<dbReference type="Gene3D" id="2.60.40.3210">
    <property type="entry name" value="Zona pellucida, ZP-N domain"/>
    <property type="match status" value="1"/>
</dbReference>
<dbReference type="InterPro" id="IPR057774">
    <property type="entry name" value="D8C_UMOD/GP2/OIT3-like"/>
</dbReference>
<dbReference type="PANTHER" id="PTHR14002:SF50">
    <property type="entry name" value="ALPHA-TECTORIN-LIKE-RELATED"/>
    <property type="match status" value="1"/>
</dbReference>
<dbReference type="AlphaFoldDB" id="A0A9W7T3B8"/>
<evidence type="ECO:0000313" key="8">
    <source>
        <dbReference type="Proteomes" id="UP001059041"/>
    </source>
</evidence>
<organism evidence="7 8">
    <name type="scientific">Triplophysa rosa</name>
    <name type="common">Cave loach</name>
    <dbReference type="NCBI Taxonomy" id="992332"/>
    <lineage>
        <taxon>Eukaryota</taxon>
        <taxon>Metazoa</taxon>
        <taxon>Chordata</taxon>
        <taxon>Craniata</taxon>
        <taxon>Vertebrata</taxon>
        <taxon>Euteleostomi</taxon>
        <taxon>Actinopterygii</taxon>
        <taxon>Neopterygii</taxon>
        <taxon>Teleostei</taxon>
        <taxon>Ostariophysi</taxon>
        <taxon>Cypriniformes</taxon>
        <taxon>Nemacheilidae</taxon>
        <taxon>Triplophysa</taxon>
    </lineage>
</organism>